<name>A0A6J7T5E6_9ZZZZ</name>
<sequence length="111" mass="11751">MAAVVTPPIPEEPARVFVKIKPAPRKPIPVITACKARVGSPYWASTSMTAPMATITADAAHTKAIVRGPADLPARSRSQPISEPRIAAITASIMTTACCHKSTECISIMDR</sequence>
<dbReference type="EMBL" id="CAFBQI010000032">
    <property type="protein sequence ID" value="CAB5047678.1"/>
    <property type="molecule type" value="Genomic_DNA"/>
</dbReference>
<gene>
    <name evidence="1" type="ORF">UFOPK4303_00545</name>
</gene>
<evidence type="ECO:0000313" key="1">
    <source>
        <dbReference type="EMBL" id="CAB5047678.1"/>
    </source>
</evidence>
<protein>
    <submittedName>
        <fullName evidence="1">Unannotated protein</fullName>
    </submittedName>
</protein>
<accession>A0A6J7T5E6</accession>
<proteinExistence type="predicted"/>
<dbReference type="AlphaFoldDB" id="A0A6J7T5E6"/>
<reference evidence="1" key="1">
    <citation type="submission" date="2020-05" db="EMBL/GenBank/DDBJ databases">
        <authorList>
            <person name="Chiriac C."/>
            <person name="Salcher M."/>
            <person name="Ghai R."/>
            <person name="Kavagutti S V."/>
        </authorList>
    </citation>
    <scope>NUCLEOTIDE SEQUENCE</scope>
</reference>
<organism evidence="1">
    <name type="scientific">freshwater metagenome</name>
    <dbReference type="NCBI Taxonomy" id="449393"/>
    <lineage>
        <taxon>unclassified sequences</taxon>
        <taxon>metagenomes</taxon>
        <taxon>ecological metagenomes</taxon>
    </lineage>
</organism>